<dbReference type="InterPro" id="IPR012258">
    <property type="entry name" value="Acyl-CoA_oxidase"/>
</dbReference>
<dbReference type="GO" id="GO:0005504">
    <property type="term" value="F:fatty acid binding"/>
    <property type="evidence" value="ECO:0007669"/>
    <property type="project" value="TreeGrafter"/>
</dbReference>
<keyword evidence="3" id="KW-1185">Reference proteome</keyword>
<reference evidence="2 3" key="1">
    <citation type="submission" date="2023-10" db="EMBL/GenBank/DDBJ databases">
        <title>Draft genome sequence of Xylaria bambusicola isolate GMP-LS, the root and basal stem rot pathogen of sugarcane in Indonesia.</title>
        <authorList>
            <person name="Selvaraj P."/>
            <person name="Muralishankar V."/>
            <person name="Muruganantham S."/>
            <person name="Sp S."/>
            <person name="Haryani S."/>
            <person name="Lau K.J.X."/>
            <person name="Naqvi N.I."/>
        </authorList>
    </citation>
    <scope>NUCLEOTIDE SEQUENCE [LARGE SCALE GENOMIC DNA]</scope>
    <source>
        <strain evidence="2">GMP-LS</strain>
    </source>
</reference>
<dbReference type="PANTHER" id="PTHR10909:SF382">
    <property type="entry name" value="ACYL-COENZYME A OXIDASE"/>
    <property type="match status" value="1"/>
</dbReference>
<sequence length="566" mass="63128">MSQYDELLSRDLFDTRVDHFDFPNPEQLLLSYERARVVCQKSGITVEDVVKLRPRFWEFYRHPVFCRDSAMGTALSIHWNLCIGTIGAYAHRRPDLAPLLEKLIRFDLCGEFLLTEIGRGLDARNLETTATLQPDGSFDLHTPRESAAKAMPPTSPAGGIGRVGVVFARLMVNGADHGVKPFIVNLSDEKDMLPGITSRLLPRRCGAKVLDHAITTFDHVCLSAGSLLGSLDRADNQRAEFFRHIHRVAVGTLSLSMSNIPSLQLSALIAGTYSSRRCVAADGGKEGIPIIQFSTQHRPILDAIVQSWAYDAFADEAISQFLNNELNIEARHAIVVCFKTAVGTDTQTTINELAERCGWQGLFAHNEIIEMAMALRGNAIAEGDYTVLCIRLVSEVLLGRYELPEPKNRTCLLAKHEAGIWQEAREMLLSLGITDYRSEEVNAHLLPRCRDMVKAAGHRMAYEAAVASGKLKPAALRLFESTCIKSDLSWYCQSEGFKRNEFLANDVKAVKEALPLLQEFLTQRRSSRAIIAPIVHDESWNEFFESLPTFQPTRTVPSASPTLYRL</sequence>
<dbReference type="GO" id="GO:0005777">
    <property type="term" value="C:peroxisome"/>
    <property type="evidence" value="ECO:0007669"/>
    <property type="project" value="InterPro"/>
</dbReference>
<dbReference type="GO" id="GO:0071949">
    <property type="term" value="F:FAD binding"/>
    <property type="evidence" value="ECO:0007669"/>
    <property type="project" value="InterPro"/>
</dbReference>
<evidence type="ECO:0000313" key="2">
    <source>
        <dbReference type="EMBL" id="KAK5636124.1"/>
    </source>
</evidence>
<dbReference type="EMBL" id="JAWHQM010000062">
    <property type="protein sequence ID" value="KAK5636124.1"/>
    <property type="molecule type" value="Genomic_DNA"/>
</dbReference>
<dbReference type="AlphaFoldDB" id="A0AAN7V502"/>
<dbReference type="InterPro" id="IPR036250">
    <property type="entry name" value="AcylCo_DH-like_C"/>
</dbReference>
<dbReference type="GO" id="GO:0033540">
    <property type="term" value="P:fatty acid beta-oxidation using acyl-CoA oxidase"/>
    <property type="evidence" value="ECO:0007669"/>
    <property type="project" value="TreeGrafter"/>
</dbReference>
<comment type="caution">
    <text evidence="2">The sequence shown here is derived from an EMBL/GenBank/DDBJ whole genome shotgun (WGS) entry which is preliminary data.</text>
</comment>
<dbReference type="Gene3D" id="2.40.110.10">
    <property type="entry name" value="Butyryl-CoA Dehydrogenase, subunit A, domain 2"/>
    <property type="match status" value="1"/>
</dbReference>
<dbReference type="GO" id="GO:0055088">
    <property type="term" value="P:lipid homeostasis"/>
    <property type="evidence" value="ECO:0007669"/>
    <property type="project" value="TreeGrafter"/>
</dbReference>
<dbReference type="Pfam" id="PF22924">
    <property type="entry name" value="ACOX_C_alpha1"/>
    <property type="match status" value="1"/>
</dbReference>
<dbReference type="InterPro" id="IPR055060">
    <property type="entry name" value="ACOX_C_alpha1"/>
</dbReference>
<dbReference type="Proteomes" id="UP001305414">
    <property type="component" value="Unassembled WGS sequence"/>
</dbReference>
<organism evidence="2 3">
    <name type="scientific">Xylaria bambusicola</name>
    <dbReference type="NCBI Taxonomy" id="326684"/>
    <lineage>
        <taxon>Eukaryota</taxon>
        <taxon>Fungi</taxon>
        <taxon>Dikarya</taxon>
        <taxon>Ascomycota</taxon>
        <taxon>Pezizomycotina</taxon>
        <taxon>Sordariomycetes</taxon>
        <taxon>Xylariomycetidae</taxon>
        <taxon>Xylariales</taxon>
        <taxon>Xylariaceae</taxon>
        <taxon>Xylaria</taxon>
    </lineage>
</organism>
<evidence type="ECO:0000313" key="3">
    <source>
        <dbReference type="Proteomes" id="UP001305414"/>
    </source>
</evidence>
<feature type="domain" description="Acyl-CoA oxidase C-alpha1" evidence="1">
    <location>
        <begin position="260"/>
        <end position="392"/>
    </location>
</feature>
<dbReference type="InterPro" id="IPR009100">
    <property type="entry name" value="AcylCoA_DH/oxidase_NM_dom_sf"/>
</dbReference>
<protein>
    <recommendedName>
        <fullName evidence="1">Acyl-CoA oxidase C-alpha1 domain-containing protein</fullName>
    </recommendedName>
</protein>
<accession>A0AAN7V502</accession>
<dbReference type="Gene3D" id="1.20.140.10">
    <property type="entry name" value="Butyryl-CoA Dehydrogenase, subunit A, domain 3"/>
    <property type="match status" value="1"/>
</dbReference>
<dbReference type="InterPro" id="IPR046373">
    <property type="entry name" value="Acyl-CoA_Oxase/DH_mid-dom_sf"/>
</dbReference>
<name>A0AAN7V502_9PEZI</name>
<dbReference type="SUPFAM" id="SSF47203">
    <property type="entry name" value="Acyl-CoA dehydrogenase C-terminal domain-like"/>
    <property type="match status" value="1"/>
</dbReference>
<dbReference type="GO" id="GO:0003997">
    <property type="term" value="F:acyl-CoA oxidase activity"/>
    <property type="evidence" value="ECO:0007669"/>
    <property type="project" value="InterPro"/>
</dbReference>
<dbReference type="PANTHER" id="PTHR10909">
    <property type="entry name" value="ELECTRON TRANSPORT OXIDOREDUCTASE"/>
    <property type="match status" value="1"/>
</dbReference>
<gene>
    <name evidence="2" type="ORF">RRF57_011837</name>
</gene>
<evidence type="ECO:0000259" key="1">
    <source>
        <dbReference type="Pfam" id="PF22924"/>
    </source>
</evidence>
<dbReference type="SUPFAM" id="SSF56645">
    <property type="entry name" value="Acyl-CoA dehydrogenase NM domain-like"/>
    <property type="match status" value="1"/>
</dbReference>
<proteinExistence type="predicted"/>